<comment type="caution">
    <text evidence="2">The sequence shown here is derived from an EMBL/GenBank/DDBJ whole genome shotgun (WGS) entry which is preliminary data.</text>
</comment>
<evidence type="ECO:0000313" key="3">
    <source>
        <dbReference type="Proteomes" id="UP000619265"/>
    </source>
</evidence>
<dbReference type="SUPFAM" id="SSF56672">
    <property type="entry name" value="DNA/RNA polymerases"/>
    <property type="match status" value="1"/>
</dbReference>
<dbReference type="AlphaFoldDB" id="A0A833TSA5"/>
<evidence type="ECO:0000259" key="1">
    <source>
        <dbReference type="Pfam" id="PF07727"/>
    </source>
</evidence>
<dbReference type="Gramene" id="Jr14_02430_p1">
    <property type="protein sequence ID" value="cds.Jr14_02430_p1"/>
    <property type="gene ID" value="Jr14_02430"/>
</dbReference>
<dbReference type="Pfam" id="PF07727">
    <property type="entry name" value="RVT_2"/>
    <property type="match status" value="1"/>
</dbReference>
<reference evidence="2" key="1">
    <citation type="submission" date="2015-10" db="EMBL/GenBank/DDBJ databases">
        <authorList>
            <person name="Martinez-Garcia P.J."/>
            <person name="Crepeau M.W."/>
            <person name="Puiu D."/>
            <person name="Gonzalez-Ibeas D."/>
            <person name="Whalen J."/>
            <person name="Stevens K."/>
            <person name="Paul R."/>
            <person name="Butterfield T."/>
            <person name="Britton M."/>
            <person name="Reagan R."/>
            <person name="Chakraborty S."/>
            <person name="Walawage S.L."/>
            <person name="Vasquez-Gross H.A."/>
            <person name="Cardeno C."/>
            <person name="Famula R."/>
            <person name="Pratt K."/>
            <person name="Kuruganti S."/>
            <person name="Aradhya M.K."/>
            <person name="Leslie C.A."/>
            <person name="Dandekar A.M."/>
            <person name="Salzberg S.L."/>
            <person name="Wegrzyn J.L."/>
            <person name="Langley C.H."/>
            <person name="Neale D.B."/>
        </authorList>
    </citation>
    <scope>NUCLEOTIDE SEQUENCE</scope>
    <source>
        <tissue evidence="2">Leaves</tissue>
    </source>
</reference>
<accession>A0A833TSA5</accession>
<dbReference type="CDD" id="cd09272">
    <property type="entry name" value="RNase_HI_RT_Ty1"/>
    <property type="match status" value="1"/>
</dbReference>
<proteinExistence type="predicted"/>
<dbReference type="InterPro" id="IPR043502">
    <property type="entry name" value="DNA/RNA_pol_sf"/>
</dbReference>
<gene>
    <name evidence="2" type="ORF">F2P56_031713</name>
</gene>
<organism evidence="2 3">
    <name type="scientific">Juglans regia</name>
    <name type="common">English walnut</name>
    <dbReference type="NCBI Taxonomy" id="51240"/>
    <lineage>
        <taxon>Eukaryota</taxon>
        <taxon>Viridiplantae</taxon>
        <taxon>Streptophyta</taxon>
        <taxon>Embryophyta</taxon>
        <taxon>Tracheophyta</taxon>
        <taxon>Spermatophyta</taxon>
        <taxon>Magnoliopsida</taxon>
        <taxon>eudicotyledons</taxon>
        <taxon>Gunneridae</taxon>
        <taxon>Pentapetalae</taxon>
        <taxon>rosids</taxon>
        <taxon>fabids</taxon>
        <taxon>Fagales</taxon>
        <taxon>Juglandaceae</taxon>
        <taxon>Juglans</taxon>
    </lineage>
</organism>
<dbReference type="PANTHER" id="PTHR11439:SF455">
    <property type="entry name" value="RLK (RECEPTOR-LIKE PROTEIN KINASE) 8, PUTATIVE-RELATED"/>
    <property type="match status" value="1"/>
</dbReference>
<name>A0A833TSA5_JUGRE</name>
<protein>
    <recommendedName>
        <fullName evidence="1">Reverse transcriptase Ty1/copia-type domain-containing protein</fullName>
    </recommendedName>
</protein>
<sequence length="254" mass="28299">MLLIYVDDIIITGSSPSSMAALVQTLSVGFHMKDLGNLHYFLGFQVNRTSEDLFLHQSRYLLSLLQRFGLDSAKPVSTPLASGQKLSAQEGILLENPTSYRQMVGTLQYLTLTRPDVAFAVNFVCQFMQAPREPHLQAVKRIFRYLKGTIHLGLHFTKSPLSAFQGYCDADWAGSRDDRRSTSGFAIYMGSNLLSWGAKKQTTVARSTAEAEYRSLASTTTELLWFMNLLTNLGYKLSAPTLYSDNISAISMAR</sequence>
<reference evidence="2" key="2">
    <citation type="submission" date="2020-03" db="EMBL/GenBank/DDBJ databases">
        <title>Walnut 2.0.</title>
        <authorList>
            <person name="Marrano A."/>
            <person name="Britton M."/>
            <person name="Zimin A.V."/>
            <person name="Zaini P.A."/>
            <person name="Workman R."/>
            <person name="Puiu D."/>
            <person name="Bianco L."/>
            <person name="Allen B.J."/>
            <person name="Troggio M."/>
            <person name="Leslie C.A."/>
            <person name="Timp W."/>
            <person name="Dendekar A."/>
            <person name="Salzberg S.L."/>
            <person name="Neale D.B."/>
        </authorList>
    </citation>
    <scope>NUCLEOTIDE SEQUENCE</scope>
    <source>
        <tissue evidence="2">Leaves</tissue>
    </source>
</reference>
<evidence type="ECO:0000313" key="2">
    <source>
        <dbReference type="EMBL" id="KAF5446052.1"/>
    </source>
</evidence>
<dbReference type="EMBL" id="LIHL02000014">
    <property type="protein sequence ID" value="KAF5446052.1"/>
    <property type="molecule type" value="Genomic_DNA"/>
</dbReference>
<dbReference type="PANTHER" id="PTHR11439">
    <property type="entry name" value="GAG-POL-RELATED RETROTRANSPOSON"/>
    <property type="match status" value="1"/>
</dbReference>
<feature type="domain" description="Reverse transcriptase Ty1/copia-type" evidence="1">
    <location>
        <begin position="4"/>
        <end position="80"/>
    </location>
</feature>
<feature type="non-terminal residue" evidence="2">
    <location>
        <position position="254"/>
    </location>
</feature>
<dbReference type="InterPro" id="IPR013103">
    <property type="entry name" value="RVT_2"/>
</dbReference>
<dbReference type="Proteomes" id="UP000619265">
    <property type="component" value="Unassembled WGS sequence"/>
</dbReference>